<evidence type="ECO:0000256" key="1">
    <source>
        <dbReference type="SAM" id="MobiDB-lite"/>
    </source>
</evidence>
<dbReference type="SUPFAM" id="SSF50978">
    <property type="entry name" value="WD40 repeat-like"/>
    <property type="match status" value="1"/>
</dbReference>
<dbReference type="InterPro" id="IPR036047">
    <property type="entry name" value="F-box-like_dom_sf"/>
</dbReference>
<dbReference type="OrthoDB" id="1259151at2759"/>
<protein>
    <submittedName>
        <fullName evidence="3">SPOSA6832_03751-mRNA-1:cds</fullName>
    </submittedName>
</protein>
<feature type="region of interest" description="Disordered" evidence="1">
    <location>
        <begin position="468"/>
        <end position="502"/>
    </location>
</feature>
<reference evidence="4" key="1">
    <citation type="submission" date="2015-02" db="EMBL/GenBank/DDBJ databases">
        <authorList>
            <person name="Gon?alves P."/>
        </authorList>
    </citation>
    <scope>NUCLEOTIDE SEQUENCE [LARGE SCALE GENOMIC DNA]</scope>
</reference>
<dbReference type="SMART" id="SM00256">
    <property type="entry name" value="FBOX"/>
    <property type="match status" value="1"/>
</dbReference>
<evidence type="ECO:0000313" key="4">
    <source>
        <dbReference type="Proteomes" id="UP000243876"/>
    </source>
</evidence>
<dbReference type="Proteomes" id="UP000243876">
    <property type="component" value="Unassembled WGS sequence"/>
</dbReference>
<dbReference type="Pfam" id="PF00646">
    <property type="entry name" value="F-box"/>
    <property type="match status" value="1"/>
</dbReference>
<dbReference type="PROSITE" id="PS50181">
    <property type="entry name" value="FBOX"/>
    <property type="match status" value="1"/>
</dbReference>
<dbReference type="SUPFAM" id="SSF81383">
    <property type="entry name" value="F-box domain"/>
    <property type="match status" value="1"/>
</dbReference>
<dbReference type="EMBL" id="CENE01000019">
    <property type="protein sequence ID" value="CEQ41999.1"/>
    <property type="molecule type" value="Genomic_DNA"/>
</dbReference>
<dbReference type="InterPro" id="IPR001810">
    <property type="entry name" value="F-box_dom"/>
</dbReference>
<dbReference type="AlphaFoldDB" id="A0A0D6EPX7"/>
<sequence length="502" mass="54275">MASSPLVNLPSELLEHLLTFFDLPSLLALSATSRAFRTVVTSSSLPSYALHRLNYSPATLRHLHDYRHLSWAQRALWADGVRQRWDDWNFGGEALGGLGREWERCMPVLKLWDAEEGIGGVLIARGRGLELWHAADLSGRMEHIPVVVQNFEEAPPLYDRRRSGRARSDGRGALDDITAIAEGTRAGEMIISRVSGLVQRLRIADYGGRGRPMVLVESARYSTFPSSRQIHPRPGSTTVQALHSSSNLLVAASTTRLRPPHPQPQVELHTDSLAHSLAQRAAPKQHHISLHSIVAPWQPPVILPFSTKPWSVLLSPSSSSSRPSWLAVGHSGTAPLTLFHLDSTGSPLPAFVHLACSAKPTSVYALTTPSPLCSPFLHPTQTLVAAFFDSTTRIYDLRLPPPSITSTPSSWADDDRGGKTGTGNEILRLSDPWSDDPCYSVAVGGAMGARVAVGSARNGAVRLFDVRQPSQPVSGGGGRGITAFAPGKDRSPVYGLAMEGSQ</sequence>
<proteinExistence type="predicted"/>
<keyword evidence="4" id="KW-1185">Reference proteome</keyword>
<accession>A0A0D6EPX7</accession>
<name>A0A0D6EPX7_SPOSA</name>
<organism evidence="3 4">
    <name type="scientific">Sporidiobolus salmonicolor</name>
    <name type="common">Yeast-like fungus</name>
    <name type="synonym">Sporobolomyces salmonicolor</name>
    <dbReference type="NCBI Taxonomy" id="5005"/>
    <lineage>
        <taxon>Eukaryota</taxon>
        <taxon>Fungi</taxon>
        <taxon>Dikarya</taxon>
        <taxon>Basidiomycota</taxon>
        <taxon>Pucciniomycotina</taxon>
        <taxon>Microbotryomycetes</taxon>
        <taxon>Sporidiobolales</taxon>
        <taxon>Sporidiobolaceae</taxon>
        <taxon>Sporobolomyces</taxon>
    </lineage>
</organism>
<evidence type="ECO:0000313" key="3">
    <source>
        <dbReference type="EMBL" id="CEQ41999.1"/>
    </source>
</evidence>
<gene>
    <name evidence="3" type="primary">SPOSA6832_03751</name>
</gene>
<dbReference type="InterPro" id="IPR036322">
    <property type="entry name" value="WD40_repeat_dom_sf"/>
</dbReference>
<evidence type="ECO:0000259" key="2">
    <source>
        <dbReference type="PROSITE" id="PS50181"/>
    </source>
</evidence>
<dbReference type="Gene3D" id="1.20.1280.50">
    <property type="match status" value="1"/>
</dbReference>
<feature type="domain" description="F-box" evidence="2">
    <location>
        <begin position="3"/>
        <end position="53"/>
    </location>
</feature>